<gene>
    <name evidence="2" type="ORF">LLUT_LOCUS6134</name>
</gene>
<sequence length="88" mass="10015">MGKVISFVVDKGDSNIVPLMADREEQAMEERLEVTEVEKNGVGKNNERIGTLPENERENSLEEHSKVQRGEVKEGLNMDESWVDENKN</sequence>
<dbReference type="AlphaFoldDB" id="A0AAV1W6K1"/>
<keyword evidence="3" id="KW-1185">Reference proteome</keyword>
<feature type="compositionally biased region" description="Basic and acidic residues" evidence="1">
    <location>
        <begin position="37"/>
        <end position="47"/>
    </location>
</feature>
<dbReference type="Proteomes" id="UP001497480">
    <property type="component" value="Unassembled WGS sequence"/>
</dbReference>
<evidence type="ECO:0000256" key="1">
    <source>
        <dbReference type="SAM" id="MobiDB-lite"/>
    </source>
</evidence>
<organism evidence="2 3">
    <name type="scientific">Lupinus luteus</name>
    <name type="common">European yellow lupine</name>
    <dbReference type="NCBI Taxonomy" id="3873"/>
    <lineage>
        <taxon>Eukaryota</taxon>
        <taxon>Viridiplantae</taxon>
        <taxon>Streptophyta</taxon>
        <taxon>Embryophyta</taxon>
        <taxon>Tracheophyta</taxon>
        <taxon>Spermatophyta</taxon>
        <taxon>Magnoliopsida</taxon>
        <taxon>eudicotyledons</taxon>
        <taxon>Gunneridae</taxon>
        <taxon>Pentapetalae</taxon>
        <taxon>rosids</taxon>
        <taxon>fabids</taxon>
        <taxon>Fabales</taxon>
        <taxon>Fabaceae</taxon>
        <taxon>Papilionoideae</taxon>
        <taxon>50 kb inversion clade</taxon>
        <taxon>genistoids sensu lato</taxon>
        <taxon>core genistoids</taxon>
        <taxon>Genisteae</taxon>
        <taxon>Lupinus</taxon>
    </lineage>
</organism>
<feature type="region of interest" description="Disordered" evidence="1">
    <location>
        <begin position="37"/>
        <end position="88"/>
    </location>
</feature>
<accession>A0AAV1W6K1</accession>
<name>A0AAV1W6K1_LUPLU</name>
<reference evidence="2 3" key="1">
    <citation type="submission" date="2024-03" db="EMBL/GenBank/DDBJ databases">
        <authorList>
            <person name="Martinez-Hernandez J."/>
        </authorList>
    </citation>
    <scope>NUCLEOTIDE SEQUENCE [LARGE SCALE GENOMIC DNA]</scope>
</reference>
<dbReference type="EMBL" id="CAXHTB010000004">
    <property type="protein sequence ID" value="CAL0305074.1"/>
    <property type="molecule type" value="Genomic_DNA"/>
</dbReference>
<proteinExistence type="predicted"/>
<protein>
    <submittedName>
        <fullName evidence="2">Uncharacterized protein</fullName>
    </submittedName>
</protein>
<comment type="caution">
    <text evidence="2">The sequence shown here is derived from an EMBL/GenBank/DDBJ whole genome shotgun (WGS) entry which is preliminary data.</text>
</comment>
<evidence type="ECO:0000313" key="3">
    <source>
        <dbReference type="Proteomes" id="UP001497480"/>
    </source>
</evidence>
<feature type="compositionally biased region" description="Basic and acidic residues" evidence="1">
    <location>
        <begin position="54"/>
        <end position="76"/>
    </location>
</feature>
<evidence type="ECO:0000313" key="2">
    <source>
        <dbReference type="EMBL" id="CAL0305074.1"/>
    </source>
</evidence>